<feature type="transmembrane region" description="Helical" evidence="1">
    <location>
        <begin position="282"/>
        <end position="302"/>
    </location>
</feature>
<dbReference type="EMBL" id="PDJZ01000011">
    <property type="protein sequence ID" value="RXJ83447.1"/>
    <property type="molecule type" value="Genomic_DNA"/>
</dbReference>
<dbReference type="AlphaFoldDB" id="A0A4Q0ZB31"/>
<comment type="caution">
    <text evidence="2">The sequence shown here is derived from an EMBL/GenBank/DDBJ whole genome shotgun (WGS) entry which is preliminary data.</text>
</comment>
<feature type="transmembrane region" description="Helical" evidence="1">
    <location>
        <begin position="73"/>
        <end position="93"/>
    </location>
</feature>
<dbReference type="Proteomes" id="UP000290870">
    <property type="component" value="Unassembled WGS sequence"/>
</dbReference>
<keyword evidence="1" id="KW-1133">Transmembrane helix</keyword>
<accession>A0A4Q0ZB31</accession>
<feature type="transmembrane region" description="Helical" evidence="1">
    <location>
        <begin position="370"/>
        <end position="390"/>
    </location>
</feature>
<organism evidence="2 3">
    <name type="scientific">Arcobacter cloacae</name>
    <dbReference type="NCBI Taxonomy" id="1054034"/>
    <lineage>
        <taxon>Bacteria</taxon>
        <taxon>Pseudomonadati</taxon>
        <taxon>Campylobacterota</taxon>
        <taxon>Epsilonproteobacteria</taxon>
        <taxon>Campylobacterales</taxon>
        <taxon>Arcobacteraceae</taxon>
        <taxon>Arcobacter</taxon>
    </lineage>
</organism>
<sequence length="397" mass="45337">MDAEILNLLRDPAGVPFYPVVFQGLYILTWALHALFVFLSLGTMGLSLYGGLRQKSDNNWKILTAHLLQTGKISVSLLIVLGVAPLLFTQVIYDPNWYTINTLSGLWVVIFIYCLLVGYSMYYWYYYANKKQSSTSSLIGLISFLLLIFCGLIMHVFSVQAIQPDKWMQWYAPNGVVDTSGTNFHIENIRYIFFIFLSIPVVGLFLQNYSDFLQSNKNFDEKFITYTRNLGTKIAIFGLILSLVLFVLWTFSIDKLADILSLVIYVSFIALILLAKNLKNSYITTVIFVVLLLLISGFREYIRYNIMNSVGYDIYSYPLNIEWASITMFVLTFVSLGGVGVTFIASMAWKVGKNNGYFDASKDKAVTTMANMLLWILSIWCIVYFAWGFYTLFKNSL</sequence>
<proteinExistence type="predicted"/>
<evidence type="ECO:0000313" key="2">
    <source>
        <dbReference type="EMBL" id="RXJ83447.1"/>
    </source>
</evidence>
<dbReference type="OrthoDB" id="9810382at2"/>
<feature type="transmembrane region" description="Helical" evidence="1">
    <location>
        <begin position="138"/>
        <end position="162"/>
    </location>
</feature>
<keyword evidence="1" id="KW-0472">Membrane</keyword>
<feature type="transmembrane region" description="Helical" evidence="1">
    <location>
        <begin position="322"/>
        <end position="349"/>
    </location>
</feature>
<feature type="transmembrane region" description="Helical" evidence="1">
    <location>
        <begin position="257"/>
        <end position="275"/>
    </location>
</feature>
<reference evidence="2 3" key="1">
    <citation type="submission" date="2017-10" db="EMBL/GenBank/DDBJ databases">
        <title>Genomics of the genus Arcobacter.</title>
        <authorList>
            <person name="Perez-Cataluna A."/>
            <person name="Figueras M.J."/>
        </authorList>
    </citation>
    <scope>NUCLEOTIDE SEQUENCE [LARGE SCALE GENOMIC DNA]</scope>
    <source>
        <strain evidence="2 3">F26</strain>
    </source>
</reference>
<feature type="transmembrane region" description="Helical" evidence="1">
    <location>
        <begin position="25"/>
        <end position="52"/>
    </location>
</feature>
<dbReference type="RefSeq" id="WP_128987056.1">
    <property type="nucleotide sequence ID" value="NZ_PDJZ01000011.1"/>
</dbReference>
<gene>
    <name evidence="2" type="ORF">CRU90_09530</name>
</gene>
<feature type="transmembrane region" description="Helical" evidence="1">
    <location>
        <begin position="230"/>
        <end position="251"/>
    </location>
</feature>
<feature type="transmembrane region" description="Helical" evidence="1">
    <location>
        <begin position="105"/>
        <end position="126"/>
    </location>
</feature>
<protein>
    <submittedName>
        <fullName evidence="2">Uncharacterized protein</fullName>
    </submittedName>
</protein>
<feature type="transmembrane region" description="Helical" evidence="1">
    <location>
        <begin position="189"/>
        <end position="209"/>
    </location>
</feature>
<name>A0A4Q0ZB31_9BACT</name>
<keyword evidence="1" id="KW-0812">Transmembrane</keyword>
<evidence type="ECO:0000313" key="3">
    <source>
        <dbReference type="Proteomes" id="UP000290870"/>
    </source>
</evidence>
<evidence type="ECO:0000256" key="1">
    <source>
        <dbReference type="SAM" id="Phobius"/>
    </source>
</evidence>